<evidence type="ECO:0000256" key="4">
    <source>
        <dbReference type="ARBA" id="ARBA00024746"/>
    </source>
</evidence>
<dbReference type="GO" id="GO:0044781">
    <property type="term" value="P:bacterial-type flagellum organization"/>
    <property type="evidence" value="ECO:0007669"/>
    <property type="project" value="UniProtKB-KW"/>
</dbReference>
<keyword evidence="3" id="KW-1005">Bacterial flagellum biogenesis</keyword>
<keyword evidence="5" id="KW-0282">Flagellum</keyword>
<sequence>MNVSTVTSTPQNQQTASAPQTVDYQSFLRLLVAQMKNQDPTSPMESTDYVAQLATFSQVEQSVQMNSKLEQILAASALSQAGGVIGREITSADGSVTGIVKEVKLYSDGVIAKLESGQEVVVGPGVVIS</sequence>
<dbReference type="KEGG" id="mes:Meso_0274"/>
<reference evidence="5" key="1">
    <citation type="submission" date="2006-06" db="EMBL/GenBank/DDBJ databases">
        <title>Complete sequence of chromosome of Chelativorans sp. BNC1.</title>
        <authorList>
            <consortium name="US DOE Joint Genome Institute"/>
            <person name="Copeland A."/>
            <person name="Lucas S."/>
            <person name="Lapidus A."/>
            <person name="Barry K."/>
            <person name="Detter J.C."/>
            <person name="Glavina del Rio T."/>
            <person name="Hammon N."/>
            <person name="Israni S."/>
            <person name="Dalin E."/>
            <person name="Tice H."/>
            <person name="Pitluck S."/>
            <person name="Chertkov O."/>
            <person name="Brettin T."/>
            <person name="Bruce D."/>
            <person name="Han C."/>
            <person name="Tapia R."/>
            <person name="Gilna P."/>
            <person name="Schmutz J."/>
            <person name="Larimer F."/>
            <person name="Land M."/>
            <person name="Hauser L."/>
            <person name="Kyrpides N."/>
            <person name="Mikhailova N."/>
            <person name="Richardson P."/>
        </authorList>
    </citation>
    <scope>NUCLEOTIDE SEQUENCE</scope>
    <source>
        <strain evidence="5">BNC1</strain>
    </source>
</reference>
<evidence type="ECO:0000313" key="5">
    <source>
        <dbReference type="EMBL" id="ABG61678.1"/>
    </source>
</evidence>
<accession>Q11LP7</accession>
<protein>
    <recommendedName>
        <fullName evidence="2">Basal-body rod modification protein FlgD</fullName>
    </recommendedName>
</protein>
<dbReference type="NCBIfam" id="NF004670">
    <property type="entry name" value="PRK06009.1"/>
    <property type="match status" value="1"/>
</dbReference>
<keyword evidence="5" id="KW-0966">Cell projection</keyword>
<evidence type="ECO:0000256" key="3">
    <source>
        <dbReference type="ARBA" id="ARBA00022795"/>
    </source>
</evidence>
<proteinExistence type="inferred from homology"/>
<dbReference type="InterPro" id="IPR005648">
    <property type="entry name" value="FlgD"/>
</dbReference>
<dbReference type="EMBL" id="CP000390">
    <property type="protein sequence ID" value="ABG61678.1"/>
    <property type="molecule type" value="Genomic_DNA"/>
</dbReference>
<dbReference type="STRING" id="266779.Meso_0274"/>
<comment type="similarity">
    <text evidence="1">Belongs to the FlgD family.</text>
</comment>
<organism evidence="5">
    <name type="scientific">Chelativorans sp. (strain BNC1)</name>
    <dbReference type="NCBI Taxonomy" id="266779"/>
    <lineage>
        <taxon>Bacteria</taxon>
        <taxon>Pseudomonadati</taxon>
        <taxon>Pseudomonadota</taxon>
        <taxon>Alphaproteobacteria</taxon>
        <taxon>Hyphomicrobiales</taxon>
        <taxon>Phyllobacteriaceae</taxon>
        <taxon>Chelativorans</taxon>
    </lineage>
</organism>
<dbReference type="eggNOG" id="COG1843">
    <property type="taxonomic scope" value="Bacteria"/>
</dbReference>
<keyword evidence="5" id="KW-0969">Cilium</keyword>
<evidence type="ECO:0000256" key="1">
    <source>
        <dbReference type="ARBA" id="ARBA00010577"/>
    </source>
</evidence>
<comment type="function">
    <text evidence="4">Required for flagellar hook formation. May act as a scaffolding protein.</text>
</comment>
<dbReference type="OrthoDB" id="9785233at2"/>
<dbReference type="AlphaFoldDB" id="Q11LP7"/>
<gene>
    <name evidence="5" type="ordered locus">Meso_0274</name>
</gene>
<name>Q11LP7_CHESB</name>
<evidence type="ECO:0000256" key="2">
    <source>
        <dbReference type="ARBA" id="ARBA00016013"/>
    </source>
</evidence>
<dbReference type="Pfam" id="PF03963">
    <property type="entry name" value="FlgD"/>
    <property type="match status" value="1"/>
</dbReference>
<dbReference type="HOGENOM" id="CLU_047535_1_3_5"/>